<dbReference type="Proteomes" id="UP000594800">
    <property type="component" value="Chromosome"/>
</dbReference>
<gene>
    <name evidence="7" type="ORF">I0K15_16050</name>
</gene>
<dbReference type="InterPro" id="IPR029095">
    <property type="entry name" value="NarX-like_N"/>
</dbReference>
<dbReference type="Pfam" id="PF13675">
    <property type="entry name" value="PilJ"/>
    <property type="match status" value="2"/>
</dbReference>
<evidence type="ECO:0000256" key="2">
    <source>
        <dbReference type="ARBA" id="ARBA00022692"/>
    </source>
</evidence>
<dbReference type="KEGG" id="poz:I0K15_16050"/>
<evidence type="ECO:0000313" key="7">
    <source>
        <dbReference type="EMBL" id="QPH53286.1"/>
    </source>
</evidence>
<keyword evidence="4" id="KW-0472">Membrane</keyword>
<evidence type="ECO:0000259" key="6">
    <source>
        <dbReference type="Pfam" id="PF13675"/>
    </source>
</evidence>
<organism evidence="7 8">
    <name type="scientific">Pontivivens ytuae</name>
    <dbReference type="NCBI Taxonomy" id="2789856"/>
    <lineage>
        <taxon>Bacteria</taxon>
        <taxon>Pseudomonadati</taxon>
        <taxon>Pseudomonadota</taxon>
        <taxon>Alphaproteobacteria</taxon>
        <taxon>Rhodobacterales</taxon>
        <taxon>Paracoccaceae</taxon>
        <taxon>Pontivivens</taxon>
    </lineage>
</organism>
<comment type="subcellular location">
    <subcellularLocation>
        <location evidence="1">Membrane</location>
        <topology evidence="1">Multi-pass membrane protein</topology>
    </subcellularLocation>
</comment>
<feature type="domain" description="NarX-like N-terminal" evidence="6">
    <location>
        <begin position="178"/>
        <end position="261"/>
    </location>
</feature>
<proteinExistence type="predicted"/>
<keyword evidence="2" id="KW-0812">Transmembrane</keyword>
<keyword evidence="8" id="KW-1185">Reference proteome</keyword>
<name>A0A7S9QCN5_9RHOB</name>
<protein>
    <submittedName>
        <fullName evidence="7">Type IV pili methyl-accepting chemotaxis transducer N-terminal domain-containing protein</fullName>
    </submittedName>
</protein>
<evidence type="ECO:0000256" key="5">
    <source>
        <dbReference type="SAM" id="SignalP"/>
    </source>
</evidence>
<evidence type="ECO:0000256" key="1">
    <source>
        <dbReference type="ARBA" id="ARBA00004141"/>
    </source>
</evidence>
<evidence type="ECO:0000256" key="3">
    <source>
        <dbReference type="ARBA" id="ARBA00022989"/>
    </source>
</evidence>
<evidence type="ECO:0000313" key="8">
    <source>
        <dbReference type="Proteomes" id="UP000594800"/>
    </source>
</evidence>
<feature type="domain" description="NarX-like N-terminal" evidence="6">
    <location>
        <begin position="36"/>
        <end position="136"/>
    </location>
</feature>
<keyword evidence="3" id="KW-1133">Transmembrane helix</keyword>
<dbReference type="EMBL" id="CP064942">
    <property type="protein sequence ID" value="QPH53286.1"/>
    <property type="molecule type" value="Genomic_DNA"/>
</dbReference>
<keyword evidence="5" id="KW-0732">Signal</keyword>
<sequence length="305" mass="32439">MTPRDSISNVLLVAALAIGVPTGASADTTSNAPVTAEEAAYRVNVAGRQRMLSQRMAKAACLASTGIATETHLSQLDAAYDLFQRSDAALRVGDPDFNLPAERYQSVLTALSEIDGPWRAYGRMIDTTIADGSIEEERLMVLDAASVEVLDRMNAAVNRTARAYGDAGPRVPLALTVTVDIAGRQRMLTQRAVKEVCLMQVADNPQDYADRLTRTVEIFDLSLAALQNGLPDAGVLAAPNEEIAGQLAEVDRQWQAVHGIFDRAAAGEVLDADTLADLADRVEPLLAAMHAAVGMYEGVDATTGS</sequence>
<feature type="chain" id="PRO_5032990253" evidence="5">
    <location>
        <begin position="27"/>
        <end position="305"/>
    </location>
</feature>
<dbReference type="RefSeq" id="WP_196102497.1">
    <property type="nucleotide sequence ID" value="NZ_CP064942.1"/>
</dbReference>
<dbReference type="GO" id="GO:0016020">
    <property type="term" value="C:membrane"/>
    <property type="evidence" value="ECO:0007669"/>
    <property type="project" value="UniProtKB-SubCell"/>
</dbReference>
<feature type="signal peptide" evidence="5">
    <location>
        <begin position="1"/>
        <end position="26"/>
    </location>
</feature>
<dbReference type="AlphaFoldDB" id="A0A7S9QCN5"/>
<accession>A0A7S9QCN5</accession>
<evidence type="ECO:0000256" key="4">
    <source>
        <dbReference type="ARBA" id="ARBA00023136"/>
    </source>
</evidence>
<reference evidence="7 8" key="1">
    <citation type="submission" date="2020-11" db="EMBL/GenBank/DDBJ databases">
        <title>Description of Pontivivens ytuae sp. nov. isolated from deep sea sediment of Mariana Trench.</title>
        <authorList>
            <person name="Wang Z."/>
            <person name="Sun Q.-L."/>
            <person name="Xu X.-D."/>
            <person name="Tang Y.-Z."/>
            <person name="Zhang J."/>
        </authorList>
    </citation>
    <scope>NUCLEOTIDE SEQUENCE [LARGE SCALE GENOMIC DNA]</scope>
    <source>
        <strain evidence="7 8">MT2928</strain>
    </source>
</reference>